<dbReference type="EMBL" id="JABSTV010001250">
    <property type="protein sequence ID" value="KAH7956920.1"/>
    <property type="molecule type" value="Genomic_DNA"/>
</dbReference>
<dbReference type="Proteomes" id="UP000821837">
    <property type="component" value="Unassembled WGS sequence"/>
</dbReference>
<evidence type="ECO:0000313" key="3">
    <source>
        <dbReference type="Proteomes" id="UP000821837"/>
    </source>
</evidence>
<evidence type="ECO:0000256" key="1">
    <source>
        <dbReference type="SAM" id="MobiDB-lite"/>
    </source>
</evidence>
<feature type="compositionally biased region" description="Polar residues" evidence="1">
    <location>
        <begin position="27"/>
        <end position="40"/>
    </location>
</feature>
<accession>A0A9D4PWB3</accession>
<feature type="region of interest" description="Disordered" evidence="1">
    <location>
        <begin position="103"/>
        <end position="128"/>
    </location>
</feature>
<evidence type="ECO:0000313" key="2">
    <source>
        <dbReference type="EMBL" id="KAH7956920.1"/>
    </source>
</evidence>
<keyword evidence="3" id="KW-1185">Reference proteome</keyword>
<feature type="compositionally biased region" description="Low complexity" evidence="1">
    <location>
        <begin position="41"/>
        <end position="54"/>
    </location>
</feature>
<protein>
    <submittedName>
        <fullName evidence="2">Uncharacterized protein</fullName>
    </submittedName>
</protein>
<comment type="caution">
    <text evidence="2">The sequence shown here is derived from an EMBL/GenBank/DDBJ whole genome shotgun (WGS) entry which is preliminary data.</text>
</comment>
<organism evidence="2 3">
    <name type="scientific">Rhipicephalus sanguineus</name>
    <name type="common">Brown dog tick</name>
    <name type="synonym">Ixodes sanguineus</name>
    <dbReference type="NCBI Taxonomy" id="34632"/>
    <lineage>
        <taxon>Eukaryota</taxon>
        <taxon>Metazoa</taxon>
        <taxon>Ecdysozoa</taxon>
        <taxon>Arthropoda</taxon>
        <taxon>Chelicerata</taxon>
        <taxon>Arachnida</taxon>
        <taxon>Acari</taxon>
        <taxon>Parasitiformes</taxon>
        <taxon>Ixodida</taxon>
        <taxon>Ixodoidea</taxon>
        <taxon>Ixodidae</taxon>
        <taxon>Rhipicephalinae</taxon>
        <taxon>Rhipicephalus</taxon>
        <taxon>Rhipicephalus</taxon>
    </lineage>
</organism>
<reference evidence="2" key="2">
    <citation type="submission" date="2021-09" db="EMBL/GenBank/DDBJ databases">
        <authorList>
            <person name="Jia N."/>
            <person name="Wang J."/>
            <person name="Shi W."/>
            <person name="Du L."/>
            <person name="Sun Y."/>
            <person name="Zhan W."/>
            <person name="Jiang J."/>
            <person name="Wang Q."/>
            <person name="Zhang B."/>
            <person name="Ji P."/>
            <person name="Sakyi L.B."/>
            <person name="Cui X."/>
            <person name="Yuan T."/>
            <person name="Jiang B."/>
            <person name="Yang W."/>
            <person name="Lam T.T.-Y."/>
            <person name="Chang Q."/>
            <person name="Ding S."/>
            <person name="Wang X."/>
            <person name="Zhu J."/>
            <person name="Ruan X."/>
            <person name="Zhao L."/>
            <person name="Wei J."/>
            <person name="Que T."/>
            <person name="Du C."/>
            <person name="Cheng J."/>
            <person name="Dai P."/>
            <person name="Han X."/>
            <person name="Huang E."/>
            <person name="Gao Y."/>
            <person name="Liu J."/>
            <person name="Shao H."/>
            <person name="Ye R."/>
            <person name="Li L."/>
            <person name="Wei W."/>
            <person name="Wang X."/>
            <person name="Wang C."/>
            <person name="Huo Q."/>
            <person name="Li W."/>
            <person name="Guo W."/>
            <person name="Chen H."/>
            <person name="Chen S."/>
            <person name="Zhou L."/>
            <person name="Zhou L."/>
            <person name="Ni X."/>
            <person name="Tian J."/>
            <person name="Zhou Y."/>
            <person name="Sheng Y."/>
            <person name="Liu T."/>
            <person name="Pan Y."/>
            <person name="Xia L."/>
            <person name="Li J."/>
            <person name="Zhao F."/>
            <person name="Cao W."/>
        </authorList>
    </citation>
    <scope>NUCLEOTIDE SEQUENCE</scope>
    <source>
        <strain evidence="2">Rsan-2018</strain>
        <tissue evidence="2">Larvae</tissue>
    </source>
</reference>
<gene>
    <name evidence="2" type="ORF">HPB52_013557</name>
</gene>
<reference evidence="2" key="1">
    <citation type="journal article" date="2020" name="Cell">
        <title>Large-Scale Comparative Analyses of Tick Genomes Elucidate Their Genetic Diversity and Vector Capacities.</title>
        <authorList>
            <consortium name="Tick Genome and Microbiome Consortium (TIGMIC)"/>
            <person name="Jia N."/>
            <person name="Wang J."/>
            <person name="Shi W."/>
            <person name="Du L."/>
            <person name="Sun Y."/>
            <person name="Zhan W."/>
            <person name="Jiang J.F."/>
            <person name="Wang Q."/>
            <person name="Zhang B."/>
            <person name="Ji P."/>
            <person name="Bell-Sakyi L."/>
            <person name="Cui X.M."/>
            <person name="Yuan T.T."/>
            <person name="Jiang B.G."/>
            <person name="Yang W.F."/>
            <person name="Lam T.T."/>
            <person name="Chang Q.C."/>
            <person name="Ding S.J."/>
            <person name="Wang X.J."/>
            <person name="Zhu J.G."/>
            <person name="Ruan X.D."/>
            <person name="Zhao L."/>
            <person name="Wei J.T."/>
            <person name="Ye R.Z."/>
            <person name="Que T.C."/>
            <person name="Du C.H."/>
            <person name="Zhou Y.H."/>
            <person name="Cheng J.X."/>
            <person name="Dai P.F."/>
            <person name="Guo W.B."/>
            <person name="Han X.H."/>
            <person name="Huang E.J."/>
            <person name="Li L.F."/>
            <person name="Wei W."/>
            <person name="Gao Y.C."/>
            <person name="Liu J.Z."/>
            <person name="Shao H.Z."/>
            <person name="Wang X."/>
            <person name="Wang C.C."/>
            <person name="Yang T.C."/>
            <person name="Huo Q.B."/>
            <person name="Li W."/>
            <person name="Chen H.Y."/>
            <person name="Chen S.E."/>
            <person name="Zhou L.G."/>
            <person name="Ni X.B."/>
            <person name="Tian J.H."/>
            <person name="Sheng Y."/>
            <person name="Liu T."/>
            <person name="Pan Y.S."/>
            <person name="Xia L.Y."/>
            <person name="Li J."/>
            <person name="Zhao F."/>
            <person name="Cao W.C."/>
        </authorList>
    </citation>
    <scope>NUCLEOTIDE SEQUENCE</scope>
    <source>
        <strain evidence="2">Rsan-2018</strain>
    </source>
</reference>
<sequence>MLRQRHHSSGQKYAETYSLHGVEIRTPRTSSTDRSGFRSTHSPVSSHRSLPSSLTVDDWLRRPAGNIRDRSETKQLSRRQQRTLFSERGAASAVRGTTLMRGARAATRPVFTSRRGESPEKAWPSRSLPHLRRWGPRAVQRTTPTGTQALDC</sequence>
<name>A0A9D4PWB3_RHISA</name>
<dbReference type="AlphaFoldDB" id="A0A9D4PWB3"/>
<proteinExistence type="predicted"/>
<feature type="region of interest" description="Disordered" evidence="1">
    <location>
        <begin position="1"/>
        <end position="82"/>
    </location>
</feature>